<dbReference type="Pfam" id="PF00353">
    <property type="entry name" value="HemolysinCabind"/>
    <property type="match status" value="2"/>
</dbReference>
<protein>
    <recommendedName>
        <fullName evidence="4">Haemolysin-type calcium binding-related domain-containing protein</fullName>
    </recommendedName>
</protein>
<evidence type="ECO:0000256" key="2">
    <source>
        <dbReference type="ARBA" id="ARBA00022525"/>
    </source>
</evidence>
<dbReference type="PRINTS" id="PR00313">
    <property type="entry name" value="CABNDNGRPT"/>
</dbReference>
<dbReference type="PANTHER" id="PTHR38340:SF1">
    <property type="entry name" value="S-LAYER PROTEIN"/>
    <property type="match status" value="1"/>
</dbReference>
<dbReference type="InterPro" id="IPR050557">
    <property type="entry name" value="RTX_toxin/Mannuronan_C5-epim"/>
</dbReference>
<reference evidence="5 6" key="1">
    <citation type="journal article" date="2021" name="Pathogens">
        <title>Isolation and Characterization of Kingella bonacorsii sp. nov., A Novel Kingella Species Detected in a Stable Periodontitis Subject.</title>
        <authorList>
            <person name="Antezack A."/>
            <person name="Boxberger M."/>
            <person name="Rolland C."/>
            <person name="Monnet-Corti V."/>
            <person name="La Scola B."/>
        </authorList>
    </citation>
    <scope>NUCLEOTIDE SEQUENCE [LARGE SCALE GENOMIC DNA]</scope>
    <source>
        <strain evidence="5 6">Marseille-Q4569</strain>
    </source>
</reference>
<dbReference type="Proteomes" id="UP000614058">
    <property type="component" value="Unassembled WGS sequence"/>
</dbReference>
<dbReference type="InterPro" id="IPR018511">
    <property type="entry name" value="Hemolysin-typ_Ca-bd_CS"/>
</dbReference>
<evidence type="ECO:0000256" key="3">
    <source>
        <dbReference type="ARBA" id="ARBA00022837"/>
    </source>
</evidence>
<dbReference type="SUPFAM" id="SSF51120">
    <property type="entry name" value="beta-Roll"/>
    <property type="match status" value="1"/>
</dbReference>
<dbReference type="InterPro" id="IPR011049">
    <property type="entry name" value="Serralysin-like_metalloprot_C"/>
</dbReference>
<dbReference type="PROSITE" id="PS00330">
    <property type="entry name" value="HEMOLYSIN_CALCIUM"/>
    <property type="match status" value="3"/>
</dbReference>
<comment type="subcellular location">
    <subcellularLocation>
        <location evidence="1">Secreted</location>
    </subcellularLocation>
</comment>
<dbReference type="EMBL" id="JAEHNZ010000001">
    <property type="protein sequence ID" value="MBK0395651.1"/>
    <property type="molecule type" value="Genomic_DNA"/>
</dbReference>
<dbReference type="InterPro" id="IPR001343">
    <property type="entry name" value="Hemolysn_Ca-bd"/>
</dbReference>
<keyword evidence="2" id="KW-0964">Secreted</keyword>
<feature type="domain" description="Haemolysin-type calcium binding-related" evidence="4">
    <location>
        <begin position="142"/>
        <end position="176"/>
    </location>
</feature>
<keyword evidence="6" id="KW-1185">Reference proteome</keyword>
<dbReference type="Gene3D" id="2.150.10.10">
    <property type="entry name" value="Serralysin-like metalloprotease, C-terminal"/>
    <property type="match status" value="1"/>
</dbReference>
<dbReference type="Pfam" id="PF06594">
    <property type="entry name" value="HCBP_related"/>
    <property type="match status" value="1"/>
</dbReference>
<proteinExistence type="predicted"/>
<dbReference type="InterPro" id="IPR010566">
    <property type="entry name" value="Haemolys_ca-bd"/>
</dbReference>
<evidence type="ECO:0000256" key="1">
    <source>
        <dbReference type="ARBA" id="ARBA00004613"/>
    </source>
</evidence>
<name>A0ABS1BQV0_9NEIS</name>
<sequence length="227" mass="23644">MSSSSWNDSVFQFADKTVTTADLMKNGLVLQGNDTSESIYGWSGRNEIYGAAGNDTIVTYGADDVLDGGAGNDDLYGGAGNDTLIGGAGNDYLVGGDGSDTYVFNQGFGQDTVYDYGSGDKNVLQFNGINAADISAQKSGSDLLLTAADGNRVKVQNYFYGTSYGVESFVFSDGTVNRADIDAYFAKASNNLVQSMASFGVQNEATSASVSDNTVMNLPVLTAPAVS</sequence>
<gene>
    <name evidence="5" type="ORF">JDW22_03350</name>
</gene>
<comment type="caution">
    <text evidence="5">The sequence shown here is derived from an EMBL/GenBank/DDBJ whole genome shotgun (WGS) entry which is preliminary data.</text>
</comment>
<keyword evidence="3" id="KW-0106">Calcium</keyword>
<accession>A0ABS1BQV0</accession>
<evidence type="ECO:0000259" key="4">
    <source>
        <dbReference type="Pfam" id="PF06594"/>
    </source>
</evidence>
<evidence type="ECO:0000313" key="5">
    <source>
        <dbReference type="EMBL" id="MBK0395651.1"/>
    </source>
</evidence>
<dbReference type="PANTHER" id="PTHR38340">
    <property type="entry name" value="S-LAYER PROTEIN"/>
    <property type="match status" value="1"/>
</dbReference>
<evidence type="ECO:0000313" key="6">
    <source>
        <dbReference type="Proteomes" id="UP000614058"/>
    </source>
</evidence>
<organism evidence="5 6">
    <name type="scientific">Kingella bonacorsii</name>
    <dbReference type="NCBI Taxonomy" id="2796361"/>
    <lineage>
        <taxon>Bacteria</taxon>
        <taxon>Pseudomonadati</taxon>
        <taxon>Pseudomonadota</taxon>
        <taxon>Betaproteobacteria</taxon>
        <taxon>Neisseriales</taxon>
        <taxon>Neisseriaceae</taxon>
        <taxon>Kingella</taxon>
    </lineage>
</organism>